<evidence type="ECO:0000313" key="3">
    <source>
        <dbReference type="Proteomes" id="UP000036122"/>
    </source>
</evidence>
<sequence length="118" mass="12475">MAGNRQIKTPGAAPEPTTVDETKATEQQADATQPDANQSTEDQAQTGDAGSETESTVDQTALVEQLRQQLAAAEANNQALKGQLRREGAKTPDAANVPTETVQAGTPYLSPKGWTRKK</sequence>
<feature type="region of interest" description="Disordered" evidence="1">
    <location>
        <begin position="1"/>
        <end position="61"/>
    </location>
</feature>
<protein>
    <submittedName>
        <fullName evidence="2">Uncharacterized protein</fullName>
    </submittedName>
</protein>
<organism evidence="2 3">
    <name type="scientific">Acinetobacter baumannii MRSN 3527</name>
    <dbReference type="NCBI Taxonomy" id="1409923"/>
    <lineage>
        <taxon>Bacteria</taxon>
        <taxon>Pseudomonadati</taxon>
        <taxon>Pseudomonadota</taxon>
        <taxon>Gammaproteobacteria</taxon>
        <taxon>Moraxellales</taxon>
        <taxon>Moraxellaceae</taxon>
        <taxon>Acinetobacter</taxon>
        <taxon>Acinetobacter calcoaceticus/baumannii complex</taxon>
    </lineage>
</organism>
<reference evidence="2 3" key="1">
    <citation type="submission" date="2014-07" db="EMBL/GenBank/DDBJ databases">
        <authorList>
            <person name="Harkins D.M."/>
            <person name="Lesho E."/>
            <person name="Waterman P.E."/>
            <person name="Chan A."/>
            <person name="Fouts D.E."/>
        </authorList>
    </citation>
    <scope>NUCLEOTIDE SEQUENCE [LARGE SCALE GENOMIC DNA]</scope>
    <source>
        <strain evidence="2 3">MRSN 3527</strain>
    </source>
</reference>
<feature type="compositionally biased region" description="Polar residues" evidence="1">
    <location>
        <begin position="25"/>
        <end position="59"/>
    </location>
</feature>
<dbReference type="PATRIC" id="fig|1409923.3.peg.393"/>
<dbReference type="EMBL" id="JPHZ01000007">
    <property type="protein sequence ID" value="KLT91253.1"/>
    <property type="molecule type" value="Genomic_DNA"/>
</dbReference>
<name>A0A0J1DGI1_ACIBA</name>
<gene>
    <name evidence="2" type="ORF">T630_2236</name>
</gene>
<accession>A0A0J1DGI1</accession>
<proteinExistence type="predicted"/>
<comment type="caution">
    <text evidence="2">The sequence shown here is derived from an EMBL/GenBank/DDBJ whole genome shotgun (WGS) entry which is preliminary data.</text>
</comment>
<evidence type="ECO:0000256" key="1">
    <source>
        <dbReference type="SAM" id="MobiDB-lite"/>
    </source>
</evidence>
<dbReference type="AlphaFoldDB" id="A0A0J1DGI1"/>
<evidence type="ECO:0000313" key="2">
    <source>
        <dbReference type="EMBL" id="KLT91253.1"/>
    </source>
</evidence>
<dbReference type="Proteomes" id="UP000036122">
    <property type="component" value="Unassembled WGS sequence"/>
</dbReference>
<dbReference type="RefSeq" id="WP_000918424.1">
    <property type="nucleotide sequence ID" value="NZ_JPHZ01000007.1"/>
</dbReference>
<feature type="region of interest" description="Disordered" evidence="1">
    <location>
        <begin position="77"/>
        <end position="118"/>
    </location>
</feature>